<protein>
    <submittedName>
        <fullName evidence="5">ABC-type nitrate/sulfonate/bicarbonate transport system, ATPase component</fullName>
    </submittedName>
</protein>
<dbReference type="CDD" id="cd03293">
    <property type="entry name" value="ABC_NrtD_SsuB_transporters"/>
    <property type="match status" value="1"/>
</dbReference>
<dbReference type="GO" id="GO:0016887">
    <property type="term" value="F:ATP hydrolysis activity"/>
    <property type="evidence" value="ECO:0007669"/>
    <property type="project" value="InterPro"/>
</dbReference>
<name>A0A6G9CX23_RHOER</name>
<sequence>MGDERKVADMTDPMVDDAMVEIQDLTKRFDTAGESRLVLDSVSFGADAGEFVSVIGPSGCGKSTIFNVLAGLESPTAGSVRVGTRATESEPATEVHTAYMPQKDLLFPWRSVLDNTALGLEVQGVGKKEARERARELFPAFGLSGFEDARPSQLSGGMRQRAAMLRTVVQGKPVLLLDEPFGALDSLTRTEMQAWLQDVWQQYRWTVLMITHDIREAIYLSDRVVVLSARPATVRCVVDVPLPRPRELDMITSPEFADVERELLAVLHDETRKSLHP</sequence>
<evidence type="ECO:0000256" key="3">
    <source>
        <dbReference type="ARBA" id="ARBA00022840"/>
    </source>
</evidence>
<evidence type="ECO:0000313" key="6">
    <source>
        <dbReference type="Proteomes" id="UP000502345"/>
    </source>
</evidence>
<dbReference type="InterPro" id="IPR003593">
    <property type="entry name" value="AAA+_ATPase"/>
</dbReference>
<proteinExistence type="predicted"/>
<keyword evidence="2" id="KW-0547">Nucleotide-binding</keyword>
<gene>
    <name evidence="5" type="ORF">G9444_4204</name>
</gene>
<dbReference type="InterPro" id="IPR017871">
    <property type="entry name" value="ABC_transporter-like_CS"/>
</dbReference>
<keyword evidence="1" id="KW-0813">Transport</keyword>
<dbReference type="GO" id="GO:0005524">
    <property type="term" value="F:ATP binding"/>
    <property type="evidence" value="ECO:0007669"/>
    <property type="project" value="UniProtKB-KW"/>
</dbReference>
<accession>A0A6G9CX23</accession>
<keyword evidence="3" id="KW-0067">ATP-binding</keyword>
<evidence type="ECO:0000256" key="2">
    <source>
        <dbReference type="ARBA" id="ARBA00022741"/>
    </source>
</evidence>
<dbReference type="Pfam" id="PF00005">
    <property type="entry name" value="ABC_tran"/>
    <property type="match status" value="1"/>
</dbReference>
<evidence type="ECO:0000313" key="5">
    <source>
        <dbReference type="EMBL" id="QIP41448.1"/>
    </source>
</evidence>
<reference evidence="5 6" key="1">
    <citation type="submission" date="2020-03" db="EMBL/GenBank/DDBJ databases">
        <title>Screen low temperature-resistant strains for efficient degradation of petroleum hydrocarbons under the low temperature.</title>
        <authorList>
            <person name="Wang Y."/>
            <person name="Chen J."/>
        </authorList>
    </citation>
    <scope>NUCLEOTIDE SEQUENCE [LARGE SCALE GENOMIC DNA]</scope>
    <source>
        <strain evidence="5 6">KB1</strain>
    </source>
</reference>
<dbReference type="InterPro" id="IPR050166">
    <property type="entry name" value="ABC_transporter_ATP-bind"/>
</dbReference>
<dbReference type="SMART" id="SM00382">
    <property type="entry name" value="AAA"/>
    <property type="match status" value="1"/>
</dbReference>
<evidence type="ECO:0000256" key="1">
    <source>
        <dbReference type="ARBA" id="ARBA00022448"/>
    </source>
</evidence>
<dbReference type="Proteomes" id="UP000502345">
    <property type="component" value="Chromosome"/>
</dbReference>
<dbReference type="InterPro" id="IPR003439">
    <property type="entry name" value="ABC_transporter-like_ATP-bd"/>
</dbReference>
<organism evidence="5 6">
    <name type="scientific">Rhodococcus erythropolis</name>
    <name type="common">Arthrobacter picolinophilus</name>
    <dbReference type="NCBI Taxonomy" id="1833"/>
    <lineage>
        <taxon>Bacteria</taxon>
        <taxon>Bacillati</taxon>
        <taxon>Actinomycetota</taxon>
        <taxon>Actinomycetes</taxon>
        <taxon>Mycobacteriales</taxon>
        <taxon>Nocardiaceae</taxon>
        <taxon>Rhodococcus</taxon>
        <taxon>Rhodococcus erythropolis group</taxon>
    </lineage>
</organism>
<dbReference type="PANTHER" id="PTHR42788:SF2">
    <property type="entry name" value="ABC TRANSPORTER ATP-BINDING PROTEIN"/>
    <property type="match status" value="1"/>
</dbReference>
<evidence type="ECO:0000259" key="4">
    <source>
        <dbReference type="PROSITE" id="PS50893"/>
    </source>
</evidence>
<dbReference type="EMBL" id="CP050124">
    <property type="protein sequence ID" value="QIP41448.1"/>
    <property type="molecule type" value="Genomic_DNA"/>
</dbReference>
<feature type="domain" description="ABC transporter" evidence="4">
    <location>
        <begin position="20"/>
        <end position="254"/>
    </location>
</feature>
<dbReference type="PROSITE" id="PS00211">
    <property type="entry name" value="ABC_TRANSPORTER_1"/>
    <property type="match status" value="1"/>
</dbReference>
<dbReference type="SUPFAM" id="SSF52540">
    <property type="entry name" value="P-loop containing nucleoside triphosphate hydrolases"/>
    <property type="match status" value="1"/>
</dbReference>
<dbReference type="Gene3D" id="3.40.50.300">
    <property type="entry name" value="P-loop containing nucleotide triphosphate hydrolases"/>
    <property type="match status" value="1"/>
</dbReference>
<dbReference type="InterPro" id="IPR027417">
    <property type="entry name" value="P-loop_NTPase"/>
</dbReference>
<dbReference type="AlphaFoldDB" id="A0A6G9CX23"/>
<dbReference type="PANTHER" id="PTHR42788">
    <property type="entry name" value="TAURINE IMPORT ATP-BINDING PROTEIN-RELATED"/>
    <property type="match status" value="1"/>
</dbReference>
<dbReference type="PROSITE" id="PS50893">
    <property type="entry name" value="ABC_TRANSPORTER_2"/>
    <property type="match status" value="1"/>
</dbReference>